<comment type="caution">
    <text evidence="3">The sequence shown here is derived from an EMBL/GenBank/DDBJ whole genome shotgun (WGS) entry which is preliminary data.</text>
</comment>
<dbReference type="Gene3D" id="1.10.443.10">
    <property type="entry name" value="Intergrase catalytic core"/>
    <property type="match status" value="1"/>
</dbReference>
<dbReference type="InterPro" id="IPR013762">
    <property type="entry name" value="Integrase-like_cat_sf"/>
</dbReference>
<proteinExistence type="predicted"/>
<evidence type="ECO:0000313" key="3">
    <source>
        <dbReference type="EMBL" id="KKM60784.1"/>
    </source>
</evidence>
<evidence type="ECO:0000256" key="1">
    <source>
        <dbReference type="ARBA" id="ARBA00023172"/>
    </source>
</evidence>
<dbReference type="PANTHER" id="PTHR30349">
    <property type="entry name" value="PHAGE INTEGRASE-RELATED"/>
    <property type="match status" value="1"/>
</dbReference>
<dbReference type="GO" id="GO:0015074">
    <property type="term" value="P:DNA integration"/>
    <property type="evidence" value="ECO:0007669"/>
    <property type="project" value="InterPro"/>
</dbReference>
<dbReference type="GO" id="GO:0003677">
    <property type="term" value="F:DNA binding"/>
    <property type="evidence" value="ECO:0007669"/>
    <property type="project" value="InterPro"/>
</dbReference>
<evidence type="ECO:0000259" key="2">
    <source>
        <dbReference type="PROSITE" id="PS51898"/>
    </source>
</evidence>
<dbReference type="InterPro" id="IPR002104">
    <property type="entry name" value="Integrase_catalytic"/>
</dbReference>
<gene>
    <name evidence="3" type="ORF">LCGC14_1538380</name>
</gene>
<dbReference type="EMBL" id="LAZR01011611">
    <property type="protein sequence ID" value="KKM60784.1"/>
    <property type="molecule type" value="Genomic_DNA"/>
</dbReference>
<reference evidence="3" key="1">
    <citation type="journal article" date="2015" name="Nature">
        <title>Complex archaea that bridge the gap between prokaryotes and eukaryotes.</title>
        <authorList>
            <person name="Spang A."/>
            <person name="Saw J.H."/>
            <person name="Jorgensen S.L."/>
            <person name="Zaremba-Niedzwiedzka K."/>
            <person name="Martijn J."/>
            <person name="Lind A.E."/>
            <person name="van Eijk R."/>
            <person name="Schleper C."/>
            <person name="Guy L."/>
            <person name="Ettema T.J."/>
        </authorList>
    </citation>
    <scope>NUCLEOTIDE SEQUENCE</scope>
</reference>
<feature type="domain" description="Tyr recombinase" evidence="2">
    <location>
        <begin position="4"/>
        <end position="172"/>
    </location>
</feature>
<name>A0A0F9ITX4_9ZZZZ</name>
<keyword evidence="1" id="KW-0233">DNA recombination</keyword>
<dbReference type="PANTHER" id="PTHR30349:SF64">
    <property type="entry name" value="PROPHAGE INTEGRASE INTD-RELATED"/>
    <property type="match status" value="1"/>
</dbReference>
<dbReference type="PROSITE" id="PS51898">
    <property type="entry name" value="TYR_RECOMBINASE"/>
    <property type="match status" value="1"/>
</dbReference>
<dbReference type="SUPFAM" id="SSF56349">
    <property type="entry name" value="DNA breaking-rejoining enzymes"/>
    <property type="match status" value="1"/>
</dbReference>
<dbReference type="InterPro" id="IPR050090">
    <property type="entry name" value="Tyrosine_recombinase_XerCD"/>
</dbReference>
<sequence>MVKKLPKIISQEEFEKLFKACGKLSTKYKKQYQVAMLLGFEAGMRISEIVGLKDRIVPLTKDKVEGSSIRIEGGKGKKDRIVPRPKRFNEKARNMLPLKFDRRSFQYAMKALGKKVLDKDISPHTFRHGFATHLVNQGRPLHEVQMLVGHARLDTTGIYLHASPTKAVEGARDVF</sequence>
<protein>
    <recommendedName>
        <fullName evidence="2">Tyr recombinase domain-containing protein</fullName>
    </recommendedName>
</protein>
<dbReference type="InterPro" id="IPR011010">
    <property type="entry name" value="DNA_brk_join_enz"/>
</dbReference>
<dbReference type="GO" id="GO:0006310">
    <property type="term" value="P:DNA recombination"/>
    <property type="evidence" value="ECO:0007669"/>
    <property type="project" value="UniProtKB-KW"/>
</dbReference>
<organism evidence="3">
    <name type="scientific">marine sediment metagenome</name>
    <dbReference type="NCBI Taxonomy" id="412755"/>
    <lineage>
        <taxon>unclassified sequences</taxon>
        <taxon>metagenomes</taxon>
        <taxon>ecological metagenomes</taxon>
    </lineage>
</organism>
<dbReference type="Pfam" id="PF00589">
    <property type="entry name" value="Phage_integrase"/>
    <property type="match status" value="1"/>
</dbReference>
<accession>A0A0F9ITX4</accession>
<dbReference type="AlphaFoldDB" id="A0A0F9ITX4"/>